<dbReference type="Gene3D" id="3.10.150.10">
    <property type="entry name" value="DNA Polymerase III, subunit A, domain 2"/>
    <property type="match status" value="1"/>
</dbReference>
<protein>
    <recommendedName>
        <fullName evidence="3">DNA polymerase</fullName>
    </recommendedName>
</protein>
<reference evidence="1" key="1">
    <citation type="submission" date="2020-03" db="EMBL/GenBank/DDBJ databases">
        <title>The deep terrestrial virosphere.</title>
        <authorList>
            <person name="Holmfeldt K."/>
            <person name="Nilsson E."/>
            <person name="Simone D."/>
            <person name="Lopez-Fernandez M."/>
            <person name="Wu X."/>
            <person name="de Brujin I."/>
            <person name="Lundin D."/>
            <person name="Andersson A."/>
            <person name="Bertilsson S."/>
            <person name="Dopson M."/>
        </authorList>
    </citation>
    <scope>NUCLEOTIDE SEQUENCE</scope>
    <source>
        <strain evidence="1">TM448A00147</strain>
        <strain evidence="2">TM448B00305</strain>
    </source>
</reference>
<evidence type="ECO:0008006" key="3">
    <source>
        <dbReference type="Google" id="ProtNLM"/>
    </source>
</evidence>
<accession>A0A6H1ZB59</accession>
<dbReference type="EMBL" id="MT144608">
    <property type="protein sequence ID" value="QJH94881.1"/>
    <property type="molecule type" value="Genomic_DNA"/>
</dbReference>
<gene>
    <name evidence="1" type="ORF">TM448A00147_0053</name>
    <name evidence="2" type="ORF">TM448B00305_0002</name>
</gene>
<evidence type="ECO:0000313" key="1">
    <source>
        <dbReference type="EMBL" id="QJA44794.1"/>
    </source>
</evidence>
<evidence type="ECO:0000313" key="2">
    <source>
        <dbReference type="EMBL" id="QJH94881.1"/>
    </source>
</evidence>
<sequence length="202" mass="21282">MKLETGTFTLTKAELKAVMAFASTDGTREHLNCVLFDGSAGAVIATDGHTLIRCNGMPPCPSEAAYAVPLAGLKQAYALLRKDAHLLEVTSCIASSGRTCVVMRARDGAVCLGSVEVTLDPDVLDFPPYLACIPQPGISGELDNGVAVNADYLTRVALVGKATSSWHSGVKLVGCSGELAPILFRVESRDLNADVVIMPMRM</sequence>
<proteinExistence type="predicted"/>
<dbReference type="AlphaFoldDB" id="A0A6H1ZB59"/>
<name>A0A6H1ZB59_9ZZZZ</name>
<dbReference type="EMBL" id="MT143980">
    <property type="protein sequence ID" value="QJA44794.1"/>
    <property type="molecule type" value="Genomic_DNA"/>
</dbReference>
<organism evidence="1">
    <name type="scientific">viral metagenome</name>
    <dbReference type="NCBI Taxonomy" id="1070528"/>
    <lineage>
        <taxon>unclassified sequences</taxon>
        <taxon>metagenomes</taxon>
        <taxon>organismal metagenomes</taxon>
    </lineage>
</organism>